<proteinExistence type="predicted"/>
<evidence type="ECO:0000313" key="1">
    <source>
        <dbReference type="EMBL" id="KAJ8124893.1"/>
    </source>
</evidence>
<keyword evidence="2" id="KW-1185">Reference proteome</keyword>
<accession>A0ACC2JBM7</accession>
<name>A0ACC2JBM7_9PEZI</name>
<dbReference type="Proteomes" id="UP001153332">
    <property type="component" value="Unassembled WGS sequence"/>
</dbReference>
<organism evidence="1 2">
    <name type="scientific">Lasiodiplodia mahajangana</name>
    <dbReference type="NCBI Taxonomy" id="1108764"/>
    <lineage>
        <taxon>Eukaryota</taxon>
        <taxon>Fungi</taxon>
        <taxon>Dikarya</taxon>
        <taxon>Ascomycota</taxon>
        <taxon>Pezizomycotina</taxon>
        <taxon>Dothideomycetes</taxon>
        <taxon>Dothideomycetes incertae sedis</taxon>
        <taxon>Botryosphaeriales</taxon>
        <taxon>Botryosphaeriaceae</taxon>
        <taxon>Lasiodiplodia</taxon>
    </lineage>
</organism>
<evidence type="ECO:0000313" key="2">
    <source>
        <dbReference type="Proteomes" id="UP001153332"/>
    </source>
</evidence>
<gene>
    <name evidence="1" type="ORF">O1611_g8747</name>
</gene>
<dbReference type="EMBL" id="JAPUUL010002694">
    <property type="protein sequence ID" value="KAJ8124893.1"/>
    <property type="molecule type" value="Genomic_DNA"/>
</dbReference>
<comment type="caution">
    <text evidence="1">The sequence shown here is derived from an EMBL/GenBank/DDBJ whole genome shotgun (WGS) entry which is preliminary data.</text>
</comment>
<sequence length="438" mass="48257">MEHSNIPDNETFWGDDQDMQEQTKKYREWALSVINDVDSPLLPPSARHPWQDQVFNLDEKVCIFERIGDENRHDNKEHLSPNDVKEKLLQWERTPSNSTGGQNNGRIIILQDLHPRIIELLGVKLGIPPHFFLAHCFNQLNLSVIDSNHSKRDDSTYWKVRVPRALKFMTLDVPYGDCYLESGSIIRDTALIRSPVRTVLFSNVVSCWTKVTDPNSWTAVILMDPHKTYARGAAVQPGAPGAVPPGAIPPGAIPPGAVQPGAVQPGAVQPGAVQPGAVQPGAVQPGAVQPGGLSNSPNRCELYDLKGISTFHEVLNTGTRSDMRQLPLCSMFDATVAAYGSNGIPQTNDPFEGTIPVRNIIRSNWESFVARVTVDVRETKRAPDHGASKYRHQAVPRAYCFTAMDYGTQGYHEPHPMEVPVQGCRCLVAKSRHAAGGC</sequence>
<reference evidence="1" key="1">
    <citation type="submission" date="2022-12" db="EMBL/GenBank/DDBJ databases">
        <title>Genome Sequence of Lasiodiplodia mahajangana.</title>
        <authorList>
            <person name="Buettner E."/>
        </authorList>
    </citation>
    <scope>NUCLEOTIDE SEQUENCE</scope>
    <source>
        <strain evidence="1">VT137</strain>
    </source>
</reference>
<protein>
    <submittedName>
        <fullName evidence="1">Uncharacterized protein</fullName>
    </submittedName>
</protein>